<keyword evidence="2" id="KW-1133">Transmembrane helix</keyword>
<dbReference type="GO" id="GO:0016746">
    <property type="term" value="F:acyltransferase activity"/>
    <property type="evidence" value="ECO:0007669"/>
    <property type="project" value="UniProtKB-KW"/>
</dbReference>
<reference evidence="3 4" key="1">
    <citation type="submission" date="2020-08" db="EMBL/GenBank/DDBJ databases">
        <title>Sequencing the genomes of 1000 actinobacteria strains.</title>
        <authorList>
            <person name="Klenk H.-P."/>
        </authorList>
    </citation>
    <scope>NUCLEOTIDE SEQUENCE [LARGE SCALE GENOMIC DNA]</scope>
    <source>
        <strain evidence="3 4">DSM 44598</strain>
    </source>
</reference>
<comment type="caution">
    <text evidence="3">The sequence shown here is derived from an EMBL/GenBank/DDBJ whole genome shotgun (WGS) entry which is preliminary data.</text>
</comment>
<sequence>MNAPALSALLAGAAVAASLVWALVAFKYGRPVLGSMLGLAVVLVGSLVAHHLGDEGRTLGRGFLLSAAPSLLCLWTVLAWARLGEHTESDDTPGIEADPWGTGGDFD</sequence>
<keyword evidence="3" id="KW-0808">Transferase</keyword>
<keyword evidence="4" id="KW-1185">Reference proteome</keyword>
<keyword evidence="3" id="KW-0449">Lipoprotein</keyword>
<proteinExistence type="predicted"/>
<dbReference type="Proteomes" id="UP000579647">
    <property type="component" value="Unassembled WGS sequence"/>
</dbReference>
<keyword evidence="2" id="KW-0472">Membrane</keyword>
<evidence type="ECO:0000313" key="4">
    <source>
        <dbReference type="Proteomes" id="UP000579647"/>
    </source>
</evidence>
<protein>
    <submittedName>
        <fullName evidence="3">Apolipoprotein N-acyltransferase</fullName>
    </submittedName>
</protein>
<feature type="transmembrane region" description="Helical" evidence="2">
    <location>
        <begin position="32"/>
        <end position="50"/>
    </location>
</feature>
<evidence type="ECO:0000256" key="2">
    <source>
        <dbReference type="SAM" id="Phobius"/>
    </source>
</evidence>
<dbReference type="AlphaFoldDB" id="A0A840WGC7"/>
<name>A0A840WGC7_9ACTN</name>
<feature type="region of interest" description="Disordered" evidence="1">
    <location>
        <begin position="87"/>
        <end position="107"/>
    </location>
</feature>
<accession>A0A840WGC7</accession>
<organism evidence="3 4">
    <name type="scientific">Nocardiopsis metallicus</name>
    <dbReference type="NCBI Taxonomy" id="179819"/>
    <lineage>
        <taxon>Bacteria</taxon>
        <taxon>Bacillati</taxon>
        <taxon>Actinomycetota</taxon>
        <taxon>Actinomycetes</taxon>
        <taxon>Streptosporangiales</taxon>
        <taxon>Nocardiopsidaceae</taxon>
        <taxon>Nocardiopsis</taxon>
    </lineage>
</organism>
<evidence type="ECO:0000256" key="1">
    <source>
        <dbReference type="SAM" id="MobiDB-lite"/>
    </source>
</evidence>
<keyword evidence="3" id="KW-0012">Acyltransferase</keyword>
<feature type="transmembrane region" description="Helical" evidence="2">
    <location>
        <begin position="62"/>
        <end position="81"/>
    </location>
</feature>
<evidence type="ECO:0000313" key="3">
    <source>
        <dbReference type="EMBL" id="MBB5490777.1"/>
    </source>
</evidence>
<dbReference type="RefSeq" id="WP_184364407.1">
    <property type="nucleotide sequence ID" value="NZ_BAAAKM010000086.1"/>
</dbReference>
<dbReference type="EMBL" id="JACHDO010000001">
    <property type="protein sequence ID" value="MBB5490777.1"/>
    <property type="molecule type" value="Genomic_DNA"/>
</dbReference>
<keyword evidence="2" id="KW-0812">Transmembrane</keyword>
<gene>
    <name evidence="3" type="ORF">HNR07_001914</name>
</gene>